<comment type="subcellular location">
    <subcellularLocation>
        <location evidence="4">Nucleus</location>
    </subcellularLocation>
</comment>
<name>A0A1R3KRC3_9ROSI</name>
<dbReference type="EMBL" id="AWUE01012290">
    <property type="protein sequence ID" value="OMP09620.1"/>
    <property type="molecule type" value="Genomic_DNA"/>
</dbReference>
<evidence type="ECO:0000256" key="2">
    <source>
        <dbReference type="ARBA" id="ARBA00023163"/>
    </source>
</evidence>
<dbReference type="InterPro" id="IPR045084">
    <property type="entry name" value="AIB/MYC-like"/>
</dbReference>
<keyword evidence="2 4" id="KW-0804">Transcription</keyword>
<evidence type="ECO:0000313" key="7">
    <source>
        <dbReference type="EMBL" id="OMP09620.1"/>
    </source>
</evidence>
<dbReference type="Proteomes" id="UP000187203">
    <property type="component" value="Unassembled WGS sequence"/>
</dbReference>
<feature type="domain" description="Transcription factor MYC/MYB N-terminal" evidence="6">
    <location>
        <begin position="30"/>
        <end position="94"/>
    </location>
</feature>
<gene>
    <name evidence="7" type="ORF">COLO4_05294</name>
</gene>
<dbReference type="PANTHER" id="PTHR11514:SF43">
    <property type="entry name" value="TRANSCRIPTION FACTOR MYC2"/>
    <property type="match status" value="1"/>
</dbReference>
<keyword evidence="1 4" id="KW-0805">Transcription regulation</keyword>
<dbReference type="AlphaFoldDB" id="A0A1R3KRC3"/>
<keyword evidence="3 4" id="KW-0539">Nucleus</keyword>
<proteinExistence type="predicted"/>
<feature type="compositionally biased region" description="Polar residues" evidence="5">
    <location>
        <begin position="11"/>
        <end position="24"/>
    </location>
</feature>
<accession>A0A1R3KRC3</accession>
<dbReference type="PANTHER" id="PTHR11514">
    <property type="entry name" value="MYC"/>
    <property type="match status" value="1"/>
</dbReference>
<dbReference type="InterPro" id="IPR025610">
    <property type="entry name" value="MYC/MYB_N"/>
</dbReference>
<organism evidence="7 8">
    <name type="scientific">Corchorus olitorius</name>
    <dbReference type="NCBI Taxonomy" id="93759"/>
    <lineage>
        <taxon>Eukaryota</taxon>
        <taxon>Viridiplantae</taxon>
        <taxon>Streptophyta</taxon>
        <taxon>Embryophyta</taxon>
        <taxon>Tracheophyta</taxon>
        <taxon>Spermatophyta</taxon>
        <taxon>Magnoliopsida</taxon>
        <taxon>eudicotyledons</taxon>
        <taxon>Gunneridae</taxon>
        <taxon>Pentapetalae</taxon>
        <taxon>rosids</taxon>
        <taxon>malvids</taxon>
        <taxon>Malvales</taxon>
        <taxon>Malvaceae</taxon>
        <taxon>Grewioideae</taxon>
        <taxon>Apeibeae</taxon>
        <taxon>Corchorus</taxon>
    </lineage>
</organism>
<evidence type="ECO:0000256" key="3">
    <source>
        <dbReference type="ARBA" id="ARBA00023242"/>
    </source>
</evidence>
<dbReference type="GO" id="GO:0000976">
    <property type="term" value="F:transcription cis-regulatory region binding"/>
    <property type="evidence" value="ECO:0007669"/>
    <property type="project" value="TreeGrafter"/>
</dbReference>
<dbReference type="GO" id="GO:0005634">
    <property type="term" value="C:nucleus"/>
    <property type="evidence" value="ECO:0007669"/>
    <property type="project" value="UniProtKB-SubCell"/>
</dbReference>
<evidence type="ECO:0000313" key="8">
    <source>
        <dbReference type="Proteomes" id="UP000187203"/>
    </source>
</evidence>
<dbReference type="GO" id="GO:0003700">
    <property type="term" value="F:DNA-binding transcription factor activity"/>
    <property type="evidence" value="ECO:0007669"/>
    <property type="project" value="InterPro"/>
</dbReference>
<dbReference type="Pfam" id="PF14215">
    <property type="entry name" value="bHLH-MYC_N"/>
    <property type="match status" value="1"/>
</dbReference>
<dbReference type="STRING" id="93759.A0A1R3KRC3"/>
<evidence type="ECO:0000256" key="1">
    <source>
        <dbReference type="ARBA" id="ARBA00023015"/>
    </source>
</evidence>
<feature type="region of interest" description="Disordered" evidence="5">
    <location>
        <begin position="73"/>
        <end position="95"/>
    </location>
</feature>
<dbReference type="OrthoDB" id="1567413at2759"/>
<comment type="caution">
    <text evidence="7">The sequence shown here is derived from an EMBL/GenBank/DDBJ whole genome shotgun (WGS) entry which is preliminary data.</text>
</comment>
<evidence type="ECO:0000259" key="6">
    <source>
        <dbReference type="Pfam" id="PF14215"/>
    </source>
</evidence>
<feature type="region of interest" description="Disordered" evidence="5">
    <location>
        <begin position="1"/>
        <end position="24"/>
    </location>
</feature>
<reference evidence="8" key="1">
    <citation type="submission" date="2013-09" db="EMBL/GenBank/DDBJ databases">
        <title>Corchorus olitorius genome sequencing.</title>
        <authorList>
            <person name="Alam M."/>
            <person name="Haque M.S."/>
            <person name="Islam M.S."/>
            <person name="Emdad E.M."/>
            <person name="Islam M.M."/>
            <person name="Ahmed B."/>
            <person name="Halim A."/>
            <person name="Hossen Q.M.M."/>
            <person name="Hossain M.Z."/>
            <person name="Ahmed R."/>
            <person name="Khan M.M."/>
            <person name="Islam R."/>
            <person name="Rashid M.M."/>
            <person name="Khan S.A."/>
            <person name="Rahman M.S."/>
            <person name="Alam M."/>
            <person name="Yahiya A.S."/>
            <person name="Khan M.S."/>
            <person name="Azam M.S."/>
            <person name="Haque T."/>
            <person name="Lashkar M.Z.H."/>
            <person name="Akhand A.I."/>
            <person name="Morshed G."/>
            <person name="Roy S."/>
            <person name="Uddin K.S."/>
            <person name="Rabeya T."/>
            <person name="Hossain A.S."/>
            <person name="Chowdhury A."/>
            <person name="Snigdha A.R."/>
            <person name="Mortoza M.S."/>
            <person name="Matin S.A."/>
            <person name="Hoque S.M.E."/>
            <person name="Islam M.K."/>
            <person name="Roy D.K."/>
            <person name="Haider R."/>
            <person name="Moosa M.M."/>
            <person name="Elias S.M."/>
            <person name="Hasan A.M."/>
            <person name="Jahan S."/>
            <person name="Shafiuddin M."/>
            <person name="Mahmood N."/>
            <person name="Shommy N.S."/>
        </authorList>
    </citation>
    <scope>NUCLEOTIDE SEQUENCE [LARGE SCALE GENOMIC DNA]</scope>
    <source>
        <strain evidence="8">cv. O-4</strain>
    </source>
</reference>
<protein>
    <recommendedName>
        <fullName evidence="4">Transcription factor</fullName>
        <shortName evidence="4">bHLH transcription factor</shortName>
    </recommendedName>
    <alternativeName>
        <fullName evidence="4">Basic helix-loop-helix protein</fullName>
    </alternativeName>
</protein>
<evidence type="ECO:0000256" key="4">
    <source>
        <dbReference type="RuleBase" id="RU369104"/>
    </source>
</evidence>
<sequence length="95" mass="10515">MVSAASGPDPSKSSLGQSQPSVSLLNQETLQQRLQALIEGTRESWTYAIFWQSSYDYSGTVLGWGDGYYKGEEDKGKGKLKASAEQEHRKKVLKD</sequence>
<evidence type="ECO:0000256" key="5">
    <source>
        <dbReference type="SAM" id="MobiDB-lite"/>
    </source>
</evidence>
<keyword evidence="8" id="KW-1185">Reference proteome</keyword>